<comment type="similarity">
    <text evidence="1">Belongs to the bZIP family. Jun subfamily.</text>
</comment>
<dbReference type="AlphaFoldDB" id="A0AAD5AV91"/>
<evidence type="ECO:0000256" key="1">
    <source>
        <dbReference type="ARBA" id="ARBA00006882"/>
    </source>
</evidence>
<dbReference type="CDD" id="cd14696">
    <property type="entry name" value="bZIP_Jun"/>
    <property type="match status" value="1"/>
</dbReference>
<feature type="coiled-coil region" evidence="5">
    <location>
        <begin position="215"/>
        <end position="269"/>
    </location>
</feature>
<comment type="caution">
    <text evidence="8">The sequence shown here is derived from an EMBL/GenBank/DDBJ whole genome shotgun (WGS) entry which is preliminary data.</text>
</comment>
<evidence type="ECO:0000256" key="4">
    <source>
        <dbReference type="ARBA" id="ARBA00023163"/>
    </source>
</evidence>
<dbReference type="Pfam" id="PF00170">
    <property type="entry name" value="bZIP_1"/>
    <property type="match status" value="1"/>
</dbReference>
<keyword evidence="2" id="KW-0805">Transcription regulation</keyword>
<dbReference type="InterPro" id="IPR046347">
    <property type="entry name" value="bZIP_sf"/>
</dbReference>
<dbReference type="GO" id="GO:0005667">
    <property type="term" value="C:transcription regulator complex"/>
    <property type="evidence" value="ECO:0007669"/>
    <property type="project" value="TreeGrafter"/>
</dbReference>
<dbReference type="InterPro" id="IPR005643">
    <property type="entry name" value="JNK"/>
</dbReference>
<dbReference type="InterPro" id="IPR004827">
    <property type="entry name" value="bZIP"/>
</dbReference>
<dbReference type="GO" id="GO:0000978">
    <property type="term" value="F:RNA polymerase II cis-regulatory region sequence-specific DNA binding"/>
    <property type="evidence" value="ECO:0007669"/>
    <property type="project" value="TreeGrafter"/>
</dbReference>
<dbReference type="PANTHER" id="PTHR11462:SF35">
    <property type="entry name" value="TRANSCRIPTION FACTOR JRA"/>
    <property type="match status" value="1"/>
</dbReference>
<dbReference type="InterPro" id="IPR002112">
    <property type="entry name" value="Leuzip_Jun"/>
</dbReference>
<evidence type="ECO:0000256" key="3">
    <source>
        <dbReference type="ARBA" id="ARBA00023125"/>
    </source>
</evidence>
<dbReference type="Gene3D" id="1.20.5.170">
    <property type="match status" value="1"/>
</dbReference>
<protein>
    <submittedName>
        <fullName evidence="8">Transcription factor AP-1</fullName>
    </submittedName>
</protein>
<keyword evidence="9" id="KW-1185">Reference proteome</keyword>
<dbReference type="EMBL" id="MU551626">
    <property type="protein sequence ID" value="KAI5622177.1"/>
    <property type="molecule type" value="Genomic_DNA"/>
</dbReference>
<evidence type="ECO:0000256" key="5">
    <source>
        <dbReference type="SAM" id="Coils"/>
    </source>
</evidence>
<evidence type="ECO:0000313" key="8">
    <source>
        <dbReference type="EMBL" id="KAI5622177.1"/>
    </source>
</evidence>
<keyword evidence="3" id="KW-0238">DNA-binding</keyword>
<dbReference type="GO" id="GO:0000981">
    <property type="term" value="F:DNA-binding transcription factor activity, RNA polymerase II-specific"/>
    <property type="evidence" value="ECO:0007669"/>
    <property type="project" value="TreeGrafter"/>
</dbReference>
<evidence type="ECO:0000259" key="7">
    <source>
        <dbReference type="PROSITE" id="PS50217"/>
    </source>
</evidence>
<organism evidence="8 9">
    <name type="scientific">Silurus asotus</name>
    <name type="common">Amur catfish</name>
    <name type="synonym">Parasilurus asotus</name>
    <dbReference type="NCBI Taxonomy" id="30991"/>
    <lineage>
        <taxon>Eukaryota</taxon>
        <taxon>Metazoa</taxon>
        <taxon>Chordata</taxon>
        <taxon>Craniata</taxon>
        <taxon>Vertebrata</taxon>
        <taxon>Euteleostomi</taxon>
        <taxon>Actinopterygii</taxon>
        <taxon>Neopterygii</taxon>
        <taxon>Teleostei</taxon>
        <taxon>Ostariophysi</taxon>
        <taxon>Siluriformes</taxon>
        <taxon>Siluridae</taxon>
        <taxon>Silurus</taxon>
    </lineage>
</organism>
<reference evidence="8" key="1">
    <citation type="submission" date="2018-07" db="EMBL/GenBank/DDBJ databases">
        <title>Comparative genomics of catfishes provides insights into carnivory and benthic adaptation.</title>
        <authorList>
            <person name="Zhang Y."/>
            <person name="Wang D."/>
            <person name="Peng Z."/>
            <person name="Zheng S."/>
            <person name="Shao F."/>
            <person name="Tao W."/>
        </authorList>
    </citation>
    <scope>NUCLEOTIDE SEQUENCE</scope>
    <source>
        <strain evidence="8">Chongqing</strain>
    </source>
</reference>
<gene>
    <name evidence="8" type="ORF">C0J50_18239</name>
</gene>
<sequence>MDGVFYNEALDGVLNHPHHHLHHHHHHHNGETGGHGYGAMTRNLNLNLSLNVNLSAADAHEALALTSPDLHVLRLTSPELERLIMQSCGGSNASTPVAGGPPRVFPAPKRGADEHDAFAPEEFRCHQRMNGDPDEDVPPPPPPPVAHGTSHSFEEQLSQTWGDTAISAYPDAPPCAHLPQFACAPALKDESQKVPETPPLSPIDMEDQERIKAERKRMRNRVAASKCRKRKLERLARLEERVSRLSGENGELRGAADTLRDQVAQLRHQLLDHIKSGCKLLSQQLQTVTEF</sequence>
<keyword evidence="4" id="KW-0804">Transcription</keyword>
<dbReference type="InterPro" id="IPR050946">
    <property type="entry name" value="AP-1_TF_bZIP"/>
</dbReference>
<name>A0AAD5AV91_SILAS</name>
<keyword evidence="5" id="KW-0175">Coiled coil</keyword>
<feature type="region of interest" description="Disordered" evidence="6">
    <location>
        <begin position="128"/>
        <end position="150"/>
    </location>
</feature>
<dbReference type="GO" id="GO:0042127">
    <property type="term" value="P:regulation of cell population proliferation"/>
    <property type="evidence" value="ECO:0007669"/>
    <property type="project" value="TreeGrafter"/>
</dbReference>
<evidence type="ECO:0000313" key="9">
    <source>
        <dbReference type="Proteomes" id="UP001205998"/>
    </source>
</evidence>
<dbReference type="PROSITE" id="PS50217">
    <property type="entry name" value="BZIP"/>
    <property type="match status" value="1"/>
</dbReference>
<dbReference type="Pfam" id="PF03957">
    <property type="entry name" value="Jun"/>
    <property type="match status" value="1"/>
</dbReference>
<accession>A0AAD5AV91</accession>
<feature type="domain" description="BZIP" evidence="7">
    <location>
        <begin position="210"/>
        <end position="273"/>
    </location>
</feature>
<evidence type="ECO:0000256" key="6">
    <source>
        <dbReference type="SAM" id="MobiDB-lite"/>
    </source>
</evidence>
<dbReference type="Proteomes" id="UP001205998">
    <property type="component" value="Unassembled WGS sequence"/>
</dbReference>
<dbReference type="PRINTS" id="PR00043">
    <property type="entry name" value="LEUZIPPRJUN"/>
</dbReference>
<dbReference type="SUPFAM" id="SSF57959">
    <property type="entry name" value="Leucine zipper domain"/>
    <property type="match status" value="1"/>
</dbReference>
<dbReference type="PROSITE" id="PS00036">
    <property type="entry name" value="BZIP_BASIC"/>
    <property type="match status" value="1"/>
</dbReference>
<proteinExistence type="inferred from homology"/>
<dbReference type="PANTHER" id="PTHR11462">
    <property type="entry name" value="JUN TRANSCRIPTION FACTOR-RELATED"/>
    <property type="match status" value="1"/>
</dbReference>
<evidence type="ECO:0000256" key="2">
    <source>
        <dbReference type="ARBA" id="ARBA00023015"/>
    </source>
</evidence>
<dbReference type="SMART" id="SM00338">
    <property type="entry name" value="BRLZ"/>
    <property type="match status" value="1"/>
</dbReference>
<dbReference type="GO" id="GO:0051726">
    <property type="term" value="P:regulation of cell cycle"/>
    <property type="evidence" value="ECO:0007669"/>
    <property type="project" value="TreeGrafter"/>
</dbReference>